<keyword evidence="13" id="KW-1185">Reference proteome</keyword>
<evidence type="ECO:0000256" key="4">
    <source>
        <dbReference type="ARBA" id="ARBA00022554"/>
    </source>
</evidence>
<comment type="similarity">
    <text evidence="3">Belongs to the YPT35 family.</text>
</comment>
<keyword evidence="4" id="KW-0926">Vacuole</keyword>
<dbReference type="SMART" id="SM00312">
    <property type="entry name" value="PX"/>
    <property type="match status" value="1"/>
</dbReference>
<dbReference type="AlphaFoldDB" id="A0A2B7Y4F7"/>
<dbReference type="GO" id="GO:0005774">
    <property type="term" value="C:vacuolar membrane"/>
    <property type="evidence" value="ECO:0007669"/>
    <property type="project" value="UniProtKB-SubCell"/>
</dbReference>
<organism evidence="12 13">
    <name type="scientific">Polytolypa hystricis (strain UAMH7299)</name>
    <dbReference type="NCBI Taxonomy" id="1447883"/>
    <lineage>
        <taxon>Eukaryota</taxon>
        <taxon>Fungi</taxon>
        <taxon>Dikarya</taxon>
        <taxon>Ascomycota</taxon>
        <taxon>Pezizomycotina</taxon>
        <taxon>Eurotiomycetes</taxon>
        <taxon>Eurotiomycetidae</taxon>
        <taxon>Onygenales</taxon>
        <taxon>Onygenales incertae sedis</taxon>
        <taxon>Polytolypa</taxon>
    </lineage>
</organism>
<reference evidence="12 13" key="1">
    <citation type="submission" date="2017-10" db="EMBL/GenBank/DDBJ databases">
        <title>Comparative genomics in systemic dimorphic fungi from Ajellomycetaceae.</title>
        <authorList>
            <person name="Munoz J.F."/>
            <person name="Mcewen J.G."/>
            <person name="Clay O.K."/>
            <person name="Cuomo C.A."/>
        </authorList>
    </citation>
    <scope>NUCLEOTIDE SEQUENCE [LARGE SCALE GENOMIC DNA]</scope>
    <source>
        <strain evidence="12 13">UAMH7299</strain>
    </source>
</reference>
<feature type="compositionally biased region" description="Low complexity" evidence="10">
    <location>
        <begin position="43"/>
        <end position="62"/>
    </location>
</feature>
<sequence length="232" mass="25166">MEAANEAAQPPPLELRQDKNKSRSLASMLFNTTTTTTHDSAPGAVADAGTDAHGTAATCAADNNDPTGDGNLSSSSSTADTESVVPPYWRHYRSVSQASQTSLDAAHERHITLEDHTQDSAFDSNRGLWAKGVTIDDHVVVKGKSGIGSYVVWICRIQTMDGGPMVVRMRYSEFADLQARLADAFPHAKKAMPPLPPKSAIFKFNAKFLEARRVGLAYFLKSVLHFFCHSQS</sequence>
<accession>A0A2B7Y4F7</accession>
<dbReference type="STRING" id="1447883.A0A2B7Y4F7"/>
<protein>
    <recommendedName>
        <fullName evidence="8">Endosomal/vacuolar adapter protein YPT35</fullName>
    </recommendedName>
    <alternativeName>
        <fullName evidence="9">PX domain-containing protein YPT35</fullName>
    </alternativeName>
</protein>
<evidence type="ECO:0000256" key="5">
    <source>
        <dbReference type="ARBA" id="ARBA00022753"/>
    </source>
</evidence>
<dbReference type="InterPro" id="IPR036871">
    <property type="entry name" value="PX_dom_sf"/>
</dbReference>
<dbReference type="GO" id="GO:0032266">
    <property type="term" value="F:phosphatidylinositol-3-phosphate binding"/>
    <property type="evidence" value="ECO:0007669"/>
    <property type="project" value="InterPro"/>
</dbReference>
<feature type="compositionally biased region" description="Polar residues" evidence="10">
    <location>
        <begin position="23"/>
        <end position="39"/>
    </location>
</feature>
<dbReference type="Proteomes" id="UP000224634">
    <property type="component" value="Unassembled WGS sequence"/>
</dbReference>
<evidence type="ECO:0000313" key="13">
    <source>
        <dbReference type="Proteomes" id="UP000224634"/>
    </source>
</evidence>
<dbReference type="PROSITE" id="PS50195">
    <property type="entry name" value="PX"/>
    <property type="match status" value="1"/>
</dbReference>
<comment type="function">
    <text evidence="7">Recruits the lipid transfer protein VPS13 to endosomal and vacuolar membranes.</text>
</comment>
<dbReference type="GO" id="GO:0010008">
    <property type="term" value="C:endosome membrane"/>
    <property type="evidence" value="ECO:0007669"/>
    <property type="project" value="UniProtKB-SubCell"/>
</dbReference>
<gene>
    <name evidence="12" type="ORF">AJ80_05216</name>
</gene>
<feature type="domain" description="PX" evidence="11">
    <location>
        <begin position="131"/>
        <end position="232"/>
    </location>
</feature>
<dbReference type="Pfam" id="PF00787">
    <property type="entry name" value="PX"/>
    <property type="match status" value="1"/>
</dbReference>
<evidence type="ECO:0000259" key="11">
    <source>
        <dbReference type="PROSITE" id="PS50195"/>
    </source>
</evidence>
<dbReference type="InterPro" id="IPR001683">
    <property type="entry name" value="PX_dom"/>
</dbReference>
<keyword evidence="5" id="KW-0967">Endosome</keyword>
<evidence type="ECO:0000256" key="1">
    <source>
        <dbReference type="ARBA" id="ARBA00004148"/>
    </source>
</evidence>
<evidence type="ECO:0000256" key="7">
    <source>
        <dbReference type="ARBA" id="ARBA00033728"/>
    </source>
</evidence>
<evidence type="ECO:0000256" key="2">
    <source>
        <dbReference type="ARBA" id="ARBA00004177"/>
    </source>
</evidence>
<proteinExistence type="inferred from homology"/>
<name>A0A2B7Y4F7_POLH7</name>
<feature type="region of interest" description="Disordered" evidence="10">
    <location>
        <begin position="1"/>
        <end position="82"/>
    </location>
</feature>
<dbReference type="Gene3D" id="3.30.1520.10">
    <property type="entry name" value="Phox-like domain"/>
    <property type="match status" value="1"/>
</dbReference>
<dbReference type="CDD" id="cd07280">
    <property type="entry name" value="PX_YPT35"/>
    <property type="match status" value="1"/>
</dbReference>
<evidence type="ECO:0000313" key="12">
    <source>
        <dbReference type="EMBL" id="PGH16366.1"/>
    </source>
</evidence>
<dbReference type="InterPro" id="IPR037917">
    <property type="entry name" value="Ypt35_PX"/>
</dbReference>
<dbReference type="EMBL" id="PDNA01000074">
    <property type="protein sequence ID" value="PGH16366.1"/>
    <property type="molecule type" value="Genomic_DNA"/>
</dbReference>
<evidence type="ECO:0000256" key="8">
    <source>
        <dbReference type="ARBA" id="ARBA00033774"/>
    </source>
</evidence>
<dbReference type="SUPFAM" id="SSF64268">
    <property type="entry name" value="PX domain"/>
    <property type="match status" value="1"/>
</dbReference>
<evidence type="ECO:0000256" key="9">
    <source>
        <dbReference type="ARBA" id="ARBA00033785"/>
    </source>
</evidence>
<comment type="subcellular location">
    <subcellularLocation>
        <location evidence="2">Endosome</location>
    </subcellularLocation>
    <subcellularLocation>
        <location evidence="1">Vacuole membrane</location>
        <topology evidence="1">Peripheral membrane protein</topology>
    </subcellularLocation>
</comment>
<evidence type="ECO:0000256" key="10">
    <source>
        <dbReference type="SAM" id="MobiDB-lite"/>
    </source>
</evidence>
<comment type="caution">
    <text evidence="12">The sequence shown here is derived from an EMBL/GenBank/DDBJ whole genome shotgun (WGS) entry which is preliminary data.</text>
</comment>
<evidence type="ECO:0000256" key="3">
    <source>
        <dbReference type="ARBA" id="ARBA00007426"/>
    </source>
</evidence>
<keyword evidence="6" id="KW-0472">Membrane</keyword>
<evidence type="ECO:0000256" key="6">
    <source>
        <dbReference type="ARBA" id="ARBA00023136"/>
    </source>
</evidence>
<dbReference type="OrthoDB" id="10254720at2759"/>